<keyword evidence="4 11" id="KW-0378">Hydrolase</keyword>
<dbReference type="GO" id="GO:0003677">
    <property type="term" value="F:DNA binding"/>
    <property type="evidence" value="ECO:0007669"/>
    <property type="project" value="UniProtKB-KW"/>
</dbReference>
<dbReference type="GO" id="GO:0005634">
    <property type="term" value="C:nucleus"/>
    <property type="evidence" value="ECO:0007669"/>
    <property type="project" value="UniProtKB-SubCell"/>
</dbReference>
<dbReference type="InterPro" id="IPR027417">
    <property type="entry name" value="P-loop_NTPase"/>
</dbReference>
<evidence type="ECO:0000313" key="15">
    <source>
        <dbReference type="EMBL" id="RDB18731.1"/>
    </source>
</evidence>
<dbReference type="GO" id="GO:0000724">
    <property type="term" value="P:double-strand break repair via homologous recombination"/>
    <property type="evidence" value="ECO:0007669"/>
    <property type="project" value="TreeGrafter"/>
</dbReference>
<dbReference type="Proteomes" id="UP000076154">
    <property type="component" value="Unassembled WGS sequence"/>
</dbReference>
<organism evidence="15 16">
    <name type="scientific">Hypsizygus marmoreus</name>
    <name type="common">White beech mushroom</name>
    <name type="synonym">Agaricus marmoreus</name>
    <dbReference type="NCBI Taxonomy" id="39966"/>
    <lineage>
        <taxon>Eukaryota</taxon>
        <taxon>Fungi</taxon>
        <taxon>Dikarya</taxon>
        <taxon>Basidiomycota</taxon>
        <taxon>Agaricomycotina</taxon>
        <taxon>Agaricomycetes</taxon>
        <taxon>Agaricomycetidae</taxon>
        <taxon>Agaricales</taxon>
        <taxon>Tricholomatineae</taxon>
        <taxon>Lyophyllaceae</taxon>
        <taxon>Hypsizygus</taxon>
    </lineage>
</organism>
<comment type="catalytic activity">
    <reaction evidence="11">
        <text>ATP + H2O = ADP + phosphate + H(+)</text>
        <dbReference type="Rhea" id="RHEA:13065"/>
        <dbReference type="ChEBI" id="CHEBI:15377"/>
        <dbReference type="ChEBI" id="CHEBI:15378"/>
        <dbReference type="ChEBI" id="CHEBI:30616"/>
        <dbReference type="ChEBI" id="CHEBI:43474"/>
        <dbReference type="ChEBI" id="CHEBI:456216"/>
    </reaction>
</comment>
<dbReference type="GO" id="GO:0005737">
    <property type="term" value="C:cytoplasm"/>
    <property type="evidence" value="ECO:0007669"/>
    <property type="project" value="TreeGrafter"/>
</dbReference>
<dbReference type="PANTHER" id="PTHR13710:SF105">
    <property type="entry name" value="ATP-DEPENDENT DNA HELICASE Q1"/>
    <property type="match status" value="1"/>
</dbReference>
<evidence type="ECO:0000256" key="2">
    <source>
        <dbReference type="ARBA" id="ARBA00022723"/>
    </source>
</evidence>
<dbReference type="GO" id="GO:0043138">
    <property type="term" value="F:3'-5' DNA helicase activity"/>
    <property type="evidence" value="ECO:0007669"/>
    <property type="project" value="UniProtKB-EC"/>
</dbReference>
<feature type="compositionally biased region" description="Acidic residues" evidence="12">
    <location>
        <begin position="778"/>
        <end position="795"/>
    </location>
</feature>
<dbReference type="NCBIfam" id="TIGR00614">
    <property type="entry name" value="recQ_fam"/>
    <property type="match status" value="1"/>
</dbReference>
<dbReference type="PROSITE" id="PS51194">
    <property type="entry name" value="HELICASE_CTER"/>
    <property type="match status" value="1"/>
</dbReference>
<protein>
    <recommendedName>
        <fullName evidence="11">ATP-dependent DNA helicase</fullName>
        <ecNumber evidence="11">5.6.2.4</ecNumber>
    </recommendedName>
</protein>
<evidence type="ECO:0000256" key="3">
    <source>
        <dbReference type="ARBA" id="ARBA00022741"/>
    </source>
</evidence>
<feature type="region of interest" description="Disordered" evidence="12">
    <location>
        <begin position="721"/>
        <end position="749"/>
    </location>
</feature>
<dbReference type="PANTHER" id="PTHR13710">
    <property type="entry name" value="DNA HELICASE RECQ FAMILY MEMBER"/>
    <property type="match status" value="1"/>
</dbReference>
<dbReference type="Gene3D" id="3.40.50.300">
    <property type="entry name" value="P-loop containing nucleotide triphosphate hydrolases"/>
    <property type="match status" value="2"/>
</dbReference>
<dbReference type="AlphaFoldDB" id="A0A369J9L4"/>
<evidence type="ECO:0000256" key="4">
    <source>
        <dbReference type="ARBA" id="ARBA00022801"/>
    </source>
</evidence>
<dbReference type="GO" id="GO:0016887">
    <property type="term" value="F:ATP hydrolysis activity"/>
    <property type="evidence" value="ECO:0007669"/>
    <property type="project" value="RHEA"/>
</dbReference>
<feature type="compositionally biased region" description="Polar residues" evidence="12">
    <location>
        <begin position="850"/>
        <end position="859"/>
    </location>
</feature>
<keyword evidence="9 11" id="KW-0539">Nucleus</keyword>
<dbReference type="Gene3D" id="1.10.10.10">
    <property type="entry name" value="Winged helix-like DNA-binding domain superfamily/Winged helix DNA-binding domain"/>
    <property type="match status" value="1"/>
</dbReference>
<dbReference type="InParanoid" id="A0A369J9L4"/>
<dbReference type="InterPro" id="IPR001650">
    <property type="entry name" value="Helicase_C-like"/>
</dbReference>
<dbReference type="EC" id="5.6.2.4" evidence="11"/>
<keyword evidence="2" id="KW-0479">Metal-binding</keyword>
<comment type="similarity">
    <text evidence="1 11">Belongs to the helicase family. RecQ subfamily.</text>
</comment>
<feature type="compositionally biased region" description="Acidic residues" evidence="12">
    <location>
        <begin position="810"/>
        <end position="821"/>
    </location>
</feature>
<dbReference type="InterPro" id="IPR011545">
    <property type="entry name" value="DEAD/DEAH_box_helicase_dom"/>
</dbReference>
<evidence type="ECO:0000313" key="16">
    <source>
        <dbReference type="Proteomes" id="UP000076154"/>
    </source>
</evidence>
<dbReference type="PROSITE" id="PS51192">
    <property type="entry name" value="HELICASE_ATP_BIND_1"/>
    <property type="match status" value="1"/>
</dbReference>
<feature type="region of interest" description="Disordered" evidence="12">
    <location>
        <begin position="778"/>
        <end position="859"/>
    </location>
</feature>
<dbReference type="EMBL" id="LUEZ02000090">
    <property type="protein sequence ID" value="RDB18731.1"/>
    <property type="molecule type" value="Genomic_DNA"/>
</dbReference>
<dbReference type="SMART" id="SM00487">
    <property type="entry name" value="DEXDc"/>
    <property type="match status" value="1"/>
</dbReference>
<dbReference type="PROSITE" id="PS00690">
    <property type="entry name" value="DEAH_ATP_HELICASE"/>
    <property type="match status" value="1"/>
</dbReference>
<feature type="compositionally biased region" description="Basic residues" evidence="12">
    <location>
        <begin position="835"/>
        <end position="849"/>
    </location>
</feature>
<evidence type="ECO:0000256" key="8">
    <source>
        <dbReference type="ARBA" id="ARBA00023235"/>
    </source>
</evidence>
<dbReference type="STRING" id="39966.A0A369J9L4"/>
<keyword evidence="16" id="KW-1185">Reference proteome</keyword>
<dbReference type="SUPFAM" id="SSF52540">
    <property type="entry name" value="P-loop containing nucleoside triphosphate hydrolases"/>
    <property type="match status" value="2"/>
</dbReference>
<dbReference type="InterPro" id="IPR004589">
    <property type="entry name" value="DNA_helicase_ATP-dep_RecQ"/>
</dbReference>
<dbReference type="Pfam" id="PF00270">
    <property type="entry name" value="DEAD"/>
    <property type="match status" value="1"/>
</dbReference>
<evidence type="ECO:0000259" key="14">
    <source>
        <dbReference type="PROSITE" id="PS51194"/>
    </source>
</evidence>
<dbReference type="GO" id="GO:0005524">
    <property type="term" value="F:ATP binding"/>
    <property type="evidence" value="ECO:0007669"/>
    <property type="project" value="UniProtKB-KW"/>
</dbReference>
<dbReference type="OrthoDB" id="10261556at2759"/>
<evidence type="ECO:0000256" key="11">
    <source>
        <dbReference type="RuleBase" id="RU364117"/>
    </source>
</evidence>
<evidence type="ECO:0000256" key="9">
    <source>
        <dbReference type="ARBA" id="ARBA00023242"/>
    </source>
</evidence>
<dbReference type="InterPro" id="IPR014001">
    <property type="entry name" value="Helicase_ATP-bd"/>
</dbReference>
<dbReference type="GO" id="GO:0009378">
    <property type="term" value="F:four-way junction helicase activity"/>
    <property type="evidence" value="ECO:0007669"/>
    <property type="project" value="TreeGrafter"/>
</dbReference>
<gene>
    <name evidence="15" type="primary">MED34</name>
    <name evidence="15" type="ORF">Hypma_014712</name>
</gene>
<dbReference type="InterPro" id="IPR036388">
    <property type="entry name" value="WH-like_DNA-bd_sf"/>
</dbReference>
<name>A0A369J9L4_HYPMA</name>
<reference evidence="15" key="1">
    <citation type="submission" date="2018-04" db="EMBL/GenBank/DDBJ databases">
        <title>Whole genome sequencing of Hypsizygus marmoreus.</title>
        <authorList>
            <person name="Choi I.-G."/>
            <person name="Min B."/>
            <person name="Kim J.-G."/>
            <person name="Kim S."/>
            <person name="Oh Y.-L."/>
            <person name="Kong W.-S."/>
            <person name="Park H."/>
            <person name="Jeong J."/>
            <person name="Song E.-S."/>
        </authorList>
    </citation>
    <scope>NUCLEOTIDE SEQUENCE [LARGE SCALE GENOMIC DNA]</scope>
    <source>
        <strain evidence="15">51987-8</strain>
    </source>
</reference>
<dbReference type="InterPro" id="IPR032284">
    <property type="entry name" value="RecQ_Zn-bd"/>
</dbReference>
<keyword evidence="6 11" id="KW-0067">ATP-binding</keyword>
<dbReference type="GO" id="GO:0005694">
    <property type="term" value="C:chromosome"/>
    <property type="evidence" value="ECO:0007669"/>
    <property type="project" value="TreeGrafter"/>
</dbReference>
<evidence type="ECO:0000256" key="12">
    <source>
        <dbReference type="SAM" id="MobiDB-lite"/>
    </source>
</evidence>
<evidence type="ECO:0000256" key="6">
    <source>
        <dbReference type="ARBA" id="ARBA00022840"/>
    </source>
</evidence>
<accession>A0A369J9L4</accession>
<comment type="catalytic activity">
    <reaction evidence="10 11">
        <text>Couples ATP hydrolysis with the unwinding of duplex DNA by translocating in the 3'-5' direction.</text>
        <dbReference type="EC" id="5.6.2.4"/>
    </reaction>
</comment>
<dbReference type="GO" id="GO:0046872">
    <property type="term" value="F:metal ion binding"/>
    <property type="evidence" value="ECO:0007669"/>
    <property type="project" value="UniProtKB-KW"/>
</dbReference>
<feature type="domain" description="Helicase C-terminal" evidence="14">
    <location>
        <begin position="356"/>
        <end position="532"/>
    </location>
</feature>
<keyword evidence="8" id="KW-0413">Isomerase</keyword>
<dbReference type="Pfam" id="PF16124">
    <property type="entry name" value="RecQ_Zn_bind"/>
    <property type="match status" value="1"/>
</dbReference>
<comment type="caution">
    <text evidence="15">The sequence shown here is derived from an EMBL/GenBank/DDBJ whole genome shotgun (WGS) entry which is preliminary data.</text>
</comment>
<evidence type="ECO:0000256" key="1">
    <source>
        <dbReference type="ARBA" id="ARBA00005446"/>
    </source>
</evidence>
<evidence type="ECO:0000259" key="13">
    <source>
        <dbReference type="PROSITE" id="PS51192"/>
    </source>
</evidence>
<feature type="compositionally biased region" description="Basic and acidic residues" evidence="12">
    <location>
        <begin position="740"/>
        <end position="749"/>
    </location>
</feature>
<evidence type="ECO:0000256" key="7">
    <source>
        <dbReference type="ARBA" id="ARBA00023125"/>
    </source>
</evidence>
<evidence type="ECO:0000256" key="5">
    <source>
        <dbReference type="ARBA" id="ARBA00022806"/>
    </source>
</evidence>
<proteinExistence type="inferred from homology"/>
<feature type="compositionally biased region" description="Low complexity" evidence="12">
    <location>
        <begin position="729"/>
        <end position="739"/>
    </location>
</feature>
<dbReference type="FunFam" id="3.40.50.300:FF:001544">
    <property type="entry name" value="ATP-dependent DNA helicase"/>
    <property type="match status" value="1"/>
</dbReference>
<keyword evidence="3 11" id="KW-0547">Nucleotide-binding</keyword>
<evidence type="ECO:0000256" key="10">
    <source>
        <dbReference type="ARBA" id="ARBA00034617"/>
    </source>
</evidence>
<comment type="subcellular location">
    <subcellularLocation>
        <location evidence="11">Nucleus</location>
    </subcellularLocation>
</comment>
<sequence>MIYRDSDHVASDDLDAILELSREEHEITMAGISHEGPLYAEQQELKERVTELDAEIMHHEDEIRSAMAVCDLRREERENCMRRLEAIEYCVGKGKEKGGLDYGAEQFEWSRGLKARMKAVFGINSFRLCQEGVCNANMDGRDIVCVMPTGGGKSLTYQLPALLQAGCTLVISPLISLITDQILHLEEAGVQAVKLTGGTSKAKSTEITQRLLALANHRVESKDQEIKLCYVTPEKIAKSKSFLSLLQKLDQGSQLARIVIDEAHCVSQLGHDFRPDYQKLHILRQLFPRVPIMALSATCPPKVLDDLIKTLGLKQVVDGNNAQPHGTVYFSSPLYRKNLHYRVLPKPSKGADVMKAMADYILDHHRNQSGIVYCLSKKDADGVADALRTLSEGKIRTGVYHSDIKDGDKENLHVSWRNGTINVVCATIGNIRSRDRQRRCSIRLASLGRHNITQIPMFTCSLTDALRDLLQLSKSLEGFYQESGRAGRDGKDSDCILYYRPQDGTTLSSMVSQEKEGREKLRSMVTFAQNFEKCRKVQFAEYFSLSSQLAMSSWTTSESGALANCGHCDNCTRSPEEIEHKDVTLEAWQLLKITDALNQDGANLTLNVLATLARGSGGGTYEAKRGGNGRKGKGKEKEKMALDIDAVAGGVVDLTKEEIEHLLVQLLIQGFLDESYGQTAYSTNVYLICGPLAGRLLRHSRENLKDIRESEKVKCVFRKRGRKPKVDGKAGPSKAGPSKAKADAGDAKTKKITSYVNGSKRKRDVLVPEDEDEELVMVVSDDDDHDVDDVEDDVEAPLPRRRRHRPSTSDDVDEDEDDIDEDWSHTMRPRASPPSKRRRSSRSFQRKKTNGLSGTVIQENNVEVLVLSESD</sequence>
<dbReference type="InterPro" id="IPR002464">
    <property type="entry name" value="DNA/RNA_helicase_DEAH_CS"/>
</dbReference>
<keyword evidence="5 11" id="KW-0347">Helicase</keyword>
<keyword evidence="7" id="KW-0238">DNA-binding</keyword>
<feature type="domain" description="Helicase ATP-binding" evidence="13">
    <location>
        <begin position="134"/>
        <end position="317"/>
    </location>
</feature>